<dbReference type="GO" id="GO:0005739">
    <property type="term" value="C:mitochondrion"/>
    <property type="evidence" value="ECO:0007669"/>
    <property type="project" value="TreeGrafter"/>
</dbReference>
<sequence length="86" mass="10430">MASRKVVLNLYRDLLKESKKWASYNYREYALRKIRHEFRQNKALEDSTKINDFYNKGLESLEMLKRQVLIGNLYKTDKLVIEMQNK</sequence>
<dbReference type="InterPro" id="IPR008011">
    <property type="entry name" value="Complex1_LYR_dom"/>
</dbReference>
<dbReference type="OrthoDB" id="275715at2759"/>
<evidence type="ECO:0000313" key="4">
    <source>
        <dbReference type="Proteomes" id="UP000479190"/>
    </source>
</evidence>
<dbReference type="InterPro" id="IPR045297">
    <property type="entry name" value="Complex1_LYR_LYRM4"/>
</dbReference>
<dbReference type="GO" id="GO:0016226">
    <property type="term" value="P:iron-sulfur cluster assembly"/>
    <property type="evidence" value="ECO:0007669"/>
    <property type="project" value="InterPro"/>
</dbReference>
<dbReference type="PANTHER" id="PTHR13166">
    <property type="entry name" value="PROTEIN C6ORF149"/>
    <property type="match status" value="1"/>
</dbReference>
<protein>
    <recommendedName>
        <fullName evidence="2">Complex 1 LYR protein domain-containing protein</fullName>
    </recommendedName>
</protein>
<dbReference type="CDD" id="cd20264">
    <property type="entry name" value="Complex1_LYR_LYRM4"/>
    <property type="match status" value="1"/>
</dbReference>
<reference evidence="3 4" key="1">
    <citation type="submission" date="2020-02" db="EMBL/GenBank/DDBJ databases">
        <authorList>
            <person name="Ferguson B K."/>
        </authorList>
    </citation>
    <scope>NUCLEOTIDE SEQUENCE [LARGE SCALE GENOMIC DNA]</scope>
</reference>
<accession>A0A6H5I7Q7</accession>
<evidence type="ECO:0000313" key="3">
    <source>
        <dbReference type="EMBL" id="CAB0033993.1"/>
    </source>
</evidence>
<organism evidence="3 4">
    <name type="scientific">Trichogramma brassicae</name>
    <dbReference type="NCBI Taxonomy" id="86971"/>
    <lineage>
        <taxon>Eukaryota</taxon>
        <taxon>Metazoa</taxon>
        <taxon>Ecdysozoa</taxon>
        <taxon>Arthropoda</taxon>
        <taxon>Hexapoda</taxon>
        <taxon>Insecta</taxon>
        <taxon>Pterygota</taxon>
        <taxon>Neoptera</taxon>
        <taxon>Endopterygota</taxon>
        <taxon>Hymenoptera</taxon>
        <taxon>Apocrita</taxon>
        <taxon>Proctotrupomorpha</taxon>
        <taxon>Chalcidoidea</taxon>
        <taxon>Trichogrammatidae</taxon>
        <taxon>Trichogramma</taxon>
    </lineage>
</organism>
<dbReference type="GO" id="GO:1990221">
    <property type="term" value="C:L-cysteine desulfurase complex"/>
    <property type="evidence" value="ECO:0007669"/>
    <property type="project" value="TreeGrafter"/>
</dbReference>
<proteinExistence type="inferred from homology"/>
<feature type="domain" description="Complex 1 LYR protein" evidence="2">
    <location>
        <begin position="7"/>
        <end position="63"/>
    </location>
</feature>
<evidence type="ECO:0000256" key="1">
    <source>
        <dbReference type="ARBA" id="ARBA00009508"/>
    </source>
</evidence>
<dbReference type="EMBL" id="CADCXV010000729">
    <property type="protein sequence ID" value="CAB0033993.1"/>
    <property type="molecule type" value="Genomic_DNA"/>
</dbReference>
<evidence type="ECO:0000259" key="2">
    <source>
        <dbReference type="Pfam" id="PF05347"/>
    </source>
</evidence>
<gene>
    <name evidence="3" type="ORF">TBRA_LOCUS5891</name>
</gene>
<dbReference type="PANTHER" id="PTHR13166:SF7">
    <property type="entry name" value="LYR MOTIF-CONTAINING PROTEIN 4"/>
    <property type="match status" value="1"/>
</dbReference>
<keyword evidence="4" id="KW-1185">Reference proteome</keyword>
<dbReference type="Pfam" id="PF05347">
    <property type="entry name" value="Complex1_LYR"/>
    <property type="match status" value="1"/>
</dbReference>
<dbReference type="Proteomes" id="UP000479190">
    <property type="component" value="Unassembled WGS sequence"/>
</dbReference>
<name>A0A6H5I7Q7_9HYME</name>
<comment type="similarity">
    <text evidence="1">Belongs to the complex I LYR family.</text>
</comment>
<dbReference type="AlphaFoldDB" id="A0A6H5I7Q7"/>
<dbReference type="InterPro" id="IPR051522">
    <property type="entry name" value="ISC_assembly_LYR"/>
</dbReference>